<evidence type="ECO:0000256" key="6">
    <source>
        <dbReference type="ARBA" id="ARBA00022989"/>
    </source>
</evidence>
<dbReference type="Proteomes" id="UP000287033">
    <property type="component" value="Unassembled WGS sequence"/>
</dbReference>
<evidence type="ECO:0000256" key="10">
    <source>
        <dbReference type="ARBA" id="ARBA00035006"/>
    </source>
</evidence>
<comment type="similarity">
    <text evidence="11">Belongs to the LRRTM family.</text>
</comment>
<dbReference type="STRING" id="137246.A0A401RY70"/>
<dbReference type="SMART" id="SM00369">
    <property type="entry name" value="LRR_TYP"/>
    <property type="match status" value="9"/>
</dbReference>
<evidence type="ECO:0000256" key="3">
    <source>
        <dbReference type="ARBA" id="ARBA00022692"/>
    </source>
</evidence>
<keyword evidence="4" id="KW-0732">Signal</keyword>
<dbReference type="PANTHER" id="PTHR45712">
    <property type="entry name" value="AGAP008170-PA"/>
    <property type="match status" value="1"/>
</dbReference>
<sequence>MASPPAFAELTGSDVSHLLTSSPSGRYLRDESFHLERRQRATLVCVAAMWLGALSSAERVCPRTCRCDGKIVYCESQALQQIPRNISAGSLGLSLRYNSVRSLRAHQFSGLNQLTWLYLDHNYVHSVDADAFRGIRRLKELILSSNKITRLPNATFHPVPNLRNLDLSYNKMHALQPPQFKGLRKLQSLHLRSNSLKAIPVRVFQDCRNLEFLDLGYNRLRSLARNVFAGLMKLTELHLEHNQFSKVNLAHFPRLASLRTLYLQWNRIRVFSQGISWTWSSLQKLDLSGNEIQAVAPGVFQCVPNLHSLHLDSNKLTTVSQETLSSWASLTTISLSSNIWECNRNICPLVNWLKDFQGYRVDSAMICAGPKPLLGENVMEAVDRHSICSGAPPPATRSPSGARTTLKTAAPPPTSAVSVPPPTATTTGLPTNESLPESEHDLEPISLHKIIAGSVALFLSVTMILLVIYVSWKRYPDSMKQLQQRSLMKRRRKKRECERQINSPLQEYYVDYKPTNSETVDVLVNGTAACTYSRPVSRECEVLAGDGTWTTSLNLRTTTTEMCLEQGWRLEDPSLLLPTHLNDGAFIH</sequence>
<name>A0A401RY70_CHIPU</name>
<keyword evidence="2" id="KW-0433">Leucine-rich repeat</keyword>
<keyword evidence="8 13" id="KW-0472">Membrane</keyword>
<keyword evidence="5" id="KW-0677">Repeat</keyword>
<dbReference type="InterPro" id="IPR032675">
    <property type="entry name" value="LRR_dom_sf"/>
</dbReference>
<keyword evidence="6 13" id="KW-1133">Transmembrane helix</keyword>
<keyword evidence="1" id="KW-1003">Cell membrane</keyword>
<dbReference type="PANTHER" id="PTHR45712:SF19">
    <property type="entry name" value="LEUCINE-RICH REPEAT TRANSMEMBRANE NEURONAL PROTEIN 2"/>
    <property type="match status" value="1"/>
</dbReference>
<dbReference type="PROSITE" id="PS51450">
    <property type="entry name" value="LRR"/>
    <property type="match status" value="3"/>
</dbReference>
<evidence type="ECO:0000256" key="2">
    <source>
        <dbReference type="ARBA" id="ARBA00022614"/>
    </source>
</evidence>
<dbReference type="EMBL" id="BEZZ01000022">
    <property type="protein sequence ID" value="GCC23085.1"/>
    <property type="molecule type" value="Genomic_DNA"/>
</dbReference>
<dbReference type="InterPro" id="IPR001611">
    <property type="entry name" value="Leu-rich_rpt"/>
</dbReference>
<dbReference type="GO" id="GO:0045211">
    <property type="term" value="C:postsynaptic membrane"/>
    <property type="evidence" value="ECO:0007669"/>
    <property type="project" value="UniProtKB-SubCell"/>
</dbReference>
<dbReference type="OMA" id="TLAYYRY"/>
<evidence type="ECO:0000313" key="15">
    <source>
        <dbReference type="Proteomes" id="UP000287033"/>
    </source>
</evidence>
<keyword evidence="9" id="KW-0325">Glycoprotein</keyword>
<keyword evidence="15" id="KW-1185">Reference proteome</keyword>
<comment type="caution">
    <text evidence="14">The sequence shown here is derived from an EMBL/GenBank/DDBJ whole genome shotgun (WGS) entry which is preliminary data.</text>
</comment>
<accession>A0A401RY70</accession>
<organism evidence="14 15">
    <name type="scientific">Chiloscyllium punctatum</name>
    <name type="common">Brownbanded bambooshark</name>
    <name type="synonym">Hemiscyllium punctatum</name>
    <dbReference type="NCBI Taxonomy" id="137246"/>
    <lineage>
        <taxon>Eukaryota</taxon>
        <taxon>Metazoa</taxon>
        <taxon>Chordata</taxon>
        <taxon>Craniata</taxon>
        <taxon>Vertebrata</taxon>
        <taxon>Chondrichthyes</taxon>
        <taxon>Elasmobranchii</taxon>
        <taxon>Galeomorphii</taxon>
        <taxon>Galeoidea</taxon>
        <taxon>Orectolobiformes</taxon>
        <taxon>Hemiscylliidae</taxon>
        <taxon>Chiloscyllium</taxon>
    </lineage>
</organism>
<keyword evidence="3 13" id="KW-0812">Transmembrane</keyword>
<comment type="subcellular location">
    <subcellularLocation>
        <location evidence="10">Postsynaptic cell membrane</location>
        <topology evidence="10">Single-pass type I membrane protein</topology>
    </subcellularLocation>
</comment>
<evidence type="ECO:0000256" key="9">
    <source>
        <dbReference type="ARBA" id="ARBA00023180"/>
    </source>
</evidence>
<feature type="compositionally biased region" description="Pro residues" evidence="12">
    <location>
        <begin position="410"/>
        <end position="423"/>
    </location>
</feature>
<keyword evidence="7" id="KW-0770">Synapse</keyword>
<evidence type="ECO:0000256" key="8">
    <source>
        <dbReference type="ARBA" id="ARBA00023136"/>
    </source>
</evidence>
<dbReference type="Gene3D" id="3.80.10.10">
    <property type="entry name" value="Ribonuclease Inhibitor"/>
    <property type="match status" value="1"/>
</dbReference>
<feature type="transmembrane region" description="Helical" evidence="13">
    <location>
        <begin position="450"/>
        <end position="472"/>
    </location>
</feature>
<dbReference type="SUPFAM" id="SSF52058">
    <property type="entry name" value="L domain-like"/>
    <property type="match status" value="1"/>
</dbReference>
<dbReference type="FunFam" id="3.80.10.10:FF:000005">
    <property type="entry name" value="leucine-rich repeat transmembrane neuronal protein 4"/>
    <property type="match status" value="1"/>
</dbReference>
<dbReference type="InterPro" id="IPR003591">
    <property type="entry name" value="Leu-rich_rpt_typical-subtyp"/>
</dbReference>
<evidence type="ECO:0000313" key="14">
    <source>
        <dbReference type="EMBL" id="GCC23085.1"/>
    </source>
</evidence>
<evidence type="ECO:0000256" key="12">
    <source>
        <dbReference type="SAM" id="MobiDB-lite"/>
    </source>
</evidence>
<evidence type="ECO:0000256" key="7">
    <source>
        <dbReference type="ARBA" id="ARBA00023018"/>
    </source>
</evidence>
<proteinExistence type="inferred from homology"/>
<gene>
    <name evidence="14" type="ORF">chiPu_0001478</name>
</gene>
<feature type="region of interest" description="Disordered" evidence="12">
    <location>
        <begin position="390"/>
        <end position="438"/>
    </location>
</feature>
<dbReference type="InterPro" id="IPR050333">
    <property type="entry name" value="SLRP"/>
</dbReference>
<evidence type="ECO:0000256" key="1">
    <source>
        <dbReference type="ARBA" id="ARBA00022475"/>
    </source>
</evidence>
<dbReference type="AlphaFoldDB" id="A0A401RY70"/>
<protein>
    <recommendedName>
        <fullName evidence="16">LRRNT domain-containing protein</fullName>
    </recommendedName>
</protein>
<evidence type="ECO:0000256" key="11">
    <source>
        <dbReference type="ARBA" id="ARBA00038250"/>
    </source>
</evidence>
<evidence type="ECO:0000256" key="5">
    <source>
        <dbReference type="ARBA" id="ARBA00022737"/>
    </source>
</evidence>
<evidence type="ECO:0000256" key="13">
    <source>
        <dbReference type="SAM" id="Phobius"/>
    </source>
</evidence>
<evidence type="ECO:0000256" key="4">
    <source>
        <dbReference type="ARBA" id="ARBA00022729"/>
    </source>
</evidence>
<feature type="compositionally biased region" description="Polar residues" evidence="12">
    <location>
        <begin position="397"/>
        <end position="407"/>
    </location>
</feature>
<dbReference type="Pfam" id="PF13855">
    <property type="entry name" value="LRR_8"/>
    <property type="match status" value="3"/>
</dbReference>
<evidence type="ECO:0008006" key="16">
    <source>
        <dbReference type="Google" id="ProtNLM"/>
    </source>
</evidence>
<dbReference type="OrthoDB" id="10022853at2759"/>
<dbReference type="GO" id="GO:0005615">
    <property type="term" value="C:extracellular space"/>
    <property type="evidence" value="ECO:0007669"/>
    <property type="project" value="TreeGrafter"/>
</dbReference>
<reference evidence="14 15" key="1">
    <citation type="journal article" date="2018" name="Nat. Ecol. Evol.">
        <title>Shark genomes provide insights into elasmobranch evolution and the origin of vertebrates.</title>
        <authorList>
            <person name="Hara Y"/>
            <person name="Yamaguchi K"/>
            <person name="Onimaru K"/>
            <person name="Kadota M"/>
            <person name="Koyanagi M"/>
            <person name="Keeley SD"/>
            <person name="Tatsumi K"/>
            <person name="Tanaka K"/>
            <person name="Motone F"/>
            <person name="Kageyama Y"/>
            <person name="Nozu R"/>
            <person name="Adachi N"/>
            <person name="Nishimura O"/>
            <person name="Nakagawa R"/>
            <person name="Tanegashima C"/>
            <person name="Kiyatake I"/>
            <person name="Matsumoto R"/>
            <person name="Murakumo K"/>
            <person name="Nishida K"/>
            <person name="Terakita A"/>
            <person name="Kuratani S"/>
            <person name="Sato K"/>
            <person name="Hyodo S Kuraku.S."/>
        </authorList>
    </citation>
    <scope>NUCLEOTIDE SEQUENCE [LARGE SCALE GENOMIC DNA]</scope>
</reference>